<organism evidence="1 2">
    <name type="scientific">Kibdelosporangium lantanae</name>
    <dbReference type="NCBI Taxonomy" id="1497396"/>
    <lineage>
        <taxon>Bacteria</taxon>
        <taxon>Bacillati</taxon>
        <taxon>Actinomycetota</taxon>
        <taxon>Actinomycetes</taxon>
        <taxon>Pseudonocardiales</taxon>
        <taxon>Pseudonocardiaceae</taxon>
        <taxon>Kibdelosporangium</taxon>
    </lineage>
</organism>
<keyword evidence="1" id="KW-0418">Kinase</keyword>
<dbReference type="Proteomes" id="UP001597045">
    <property type="component" value="Unassembled WGS sequence"/>
</dbReference>
<evidence type="ECO:0000313" key="2">
    <source>
        <dbReference type="Proteomes" id="UP001597045"/>
    </source>
</evidence>
<reference evidence="2" key="1">
    <citation type="journal article" date="2019" name="Int. J. Syst. Evol. Microbiol.">
        <title>The Global Catalogue of Microorganisms (GCM) 10K type strain sequencing project: providing services to taxonomists for standard genome sequencing and annotation.</title>
        <authorList>
            <consortium name="The Broad Institute Genomics Platform"/>
            <consortium name="The Broad Institute Genome Sequencing Center for Infectious Disease"/>
            <person name="Wu L."/>
            <person name="Ma J."/>
        </authorList>
    </citation>
    <scope>NUCLEOTIDE SEQUENCE [LARGE SCALE GENOMIC DNA]</scope>
    <source>
        <strain evidence="2">JCM 31486</strain>
    </source>
</reference>
<proteinExistence type="predicted"/>
<dbReference type="Gene3D" id="3.40.50.300">
    <property type="entry name" value="P-loop containing nucleotide triphosphate hydrolases"/>
    <property type="match status" value="1"/>
</dbReference>
<sequence length="167" mass="18532">PPRLGGVRLVAVDGPSGAGKSTLAGKLVAALDHALLIPTDHFATWDDPVSWWPRLENGVLIPLTRGRPGRYQRTEWTDGVPGPGEWVTVDVPDVLVLEGVSAGRRAVRDRLSCLFWVEFADAPTRLERSVARDGESSRAHLERWQEFEAGWFAVDRPWLTADRFPSL</sequence>
<gene>
    <name evidence="1" type="ORF">ACFQ1S_35005</name>
</gene>
<name>A0ABW3MLC2_9PSEU</name>
<comment type="caution">
    <text evidence="1">The sequence shown here is derived from an EMBL/GenBank/DDBJ whole genome shotgun (WGS) entry which is preliminary data.</text>
</comment>
<accession>A0ABW3MLC2</accession>
<protein>
    <submittedName>
        <fullName evidence="1">Uridine kinase</fullName>
    </submittedName>
</protein>
<dbReference type="GO" id="GO:0016301">
    <property type="term" value="F:kinase activity"/>
    <property type="evidence" value="ECO:0007669"/>
    <property type="project" value="UniProtKB-KW"/>
</dbReference>
<keyword evidence="2" id="KW-1185">Reference proteome</keyword>
<dbReference type="SUPFAM" id="SSF52540">
    <property type="entry name" value="P-loop containing nucleoside triphosphate hydrolases"/>
    <property type="match status" value="1"/>
</dbReference>
<dbReference type="InterPro" id="IPR027417">
    <property type="entry name" value="P-loop_NTPase"/>
</dbReference>
<evidence type="ECO:0000313" key="1">
    <source>
        <dbReference type="EMBL" id="MFD1050369.1"/>
    </source>
</evidence>
<keyword evidence="1" id="KW-0808">Transferase</keyword>
<feature type="non-terminal residue" evidence="1">
    <location>
        <position position="1"/>
    </location>
</feature>
<dbReference type="EMBL" id="JBHTIS010002788">
    <property type="protein sequence ID" value="MFD1050369.1"/>
    <property type="molecule type" value="Genomic_DNA"/>
</dbReference>